<dbReference type="InterPro" id="IPR024789">
    <property type="entry name" value="APC4"/>
</dbReference>
<dbReference type="InterPro" id="IPR024790">
    <property type="entry name" value="APC4_long_dom"/>
</dbReference>
<evidence type="ECO:0000313" key="10">
    <source>
        <dbReference type="Proteomes" id="UP000266861"/>
    </source>
</evidence>
<feature type="region of interest" description="Disordered" evidence="6">
    <location>
        <begin position="534"/>
        <end position="564"/>
    </location>
</feature>
<dbReference type="GO" id="GO:0031145">
    <property type="term" value="P:anaphase-promoting complex-dependent catabolic process"/>
    <property type="evidence" value="ECO:0007669"/>
    <property type="project" value="InterPro"/>
</dbReference>
<dbReference type="InterPro" id="IPR015943">
    <property type="entry name" value="WD40/YVTN_repeat-like_dom_sf"/>
</dbReference>
<evidence type="ECO:0000256" key="4">
    <source>
        <dbReference type="ARBA" id="ARBA00022786"/>
    </source>
</evidence>
<evidence type="ECO:0000256" key="5">
    <source>
        <dbReference type="ARBA" id="ARBA00023306"/>
    </source>
</evidence>
<evidence type="ECO:0000313" key="9">
    <source>
        <dbReference type="EMBL" id="RHZ86395.1"/>
    </source>
</evidence>
<evidence type="ECO:0000256" key="6">
    <source>
        <dbReference type="SAM" id="MobiDB-lite"/>
    </source>
</evidence>
<feature type="domain" description="Anaphase-promoting complex subunit 4-like WD40" evidence="7">
    <location>
        <begin position="27"/>
        <end position="116"/>
    </location>
</feature>
<dbReference type="Pfam" id="PF12896">
    <property type="entry name" value="ANAPC4"/>
    <property type="match status" value="1"/>
</dbReference>
<dbReference type="GO" id="GO:0070979">
    <property type="term" value="P:protein K11-linked ubiquitination"/>
    <property type="evidence" value="ECO:0007669"/>
    <property type="project" value="TreeGrafter"/>
</dbReference>
<dbReference type="PANTHER" id="PTHR13260:SF0">
    <property type="entry name" value="ANAPHASE-PROMOTING COMPLEX SUBUNIT 4"/>
    <property type="match status" value="1"/>
</dbReference>
<dbReference type="GO" id="GO:0005680">
    <property type="term" value="C:anaphase-promoting complex"/>
    <property type="evidence" value="ECO:0007669"/>
    <property type="project" value="InterPro"/>
</dbReference>
<dbReference type="AlphaFoldDB" id="A0A397JDI3"/>
<feature type="domain" description="Anaphase-promoting complex subunit 4 long" evidence="8">
    <location>
        <begin position="256"/>
        <end position="454"/>
    </location>
</feature>
<dbReference type="OrthoDB" id="2110451at2759"/>
<dbReference type="PANTHER" id="PTHR13260">
    <property type="entry name" value="ANAPHASE PROMOTING COMPLEX SUBUNIT 4 APC4"/>
    <property type="match status" value="1"/>
</dbReference>
<dbReference type="EMBL" id="PQFF01000048">
    <property type="protein sequence ID" value="RHZ86395.1"/>
    <property type="molecule type" value="Genomic_DNA"/>
</dbReference>
<evidence type="ECO:0000256" key="3">
    <source>
        <dbReference type="ARBA" id="ARBA00022776"/>
    </source>
</evidence>
<gene>
    <name evidence="9" type="ORF">Glove_51g40</name>
</gene>
<evidence type="ECO:0000259" key="8">
    <source>
        <dbReference type="Pfam" id="PF12896"/>
    </source>
</evidence>
<dbReference type="GO" id="GO:0034399">
    <property type="term" value="C:nuclear periphery"/>
    <property type="evidence" value="ECO:0007669"/>
    <property type="project" value="TreeGrafter"/>
</dbReference>
<keyword evidence="5" id="KW-0131">Cell cycle</keyword>
<evidence type="ECO:0000259" key="7">
    <source>
        <dbReference type="Pfam" id="PF12894"/>
    </source>
</evidence>
<evidence type="ECO:0000256" key="2">
    <source>
        <dbReference type="ARBA" id="ARBA00022618"/>
    </source>
</evidence>
<name>A0A397JDI3_9GLOM</name>
<dbReference type="GO" id="GO:0051301">
    <property type="term" value="P:cell division"/>
    <property type="evidence" value="ECO:0007669"/>
    <property type="project" value="UniProtKB-KW"/>
</dbReference>
<comment type="caution">
    <text evidence="9">The sequence shown here is derived from an EMBL/GenBank/DDBJ whole genome shotgun (WGS) entry which is preliminary data.</text>
</comment>
<evidence type="ECO:0000256" key="1">
    <source>
        <dbReference type="ARBA" id="ARBA00016067"/>
    </source>
</evidence>
<keyword evidence="10" id="KW-1185">Reference proteome</keyword>
<dbReference type="Proteomes" id="UP000266861">
    <property type="component" value="Unassembled WGS sequence"/>
</dbReference>
<dbReference type="SUPFAM" id="SSF117289">
    <property type="entry name" value="Nucleoporin domain"/>
    <property type="match status" value="1"/>
</dbReference>
<keyword evidence="4" id="KW-0833">Ubl conjugation pathway</keyword>
<protein>
    <recommendedName>
        <fullName evidence="1">Anaphase-promoting complex subunit 4</fullName>
    </recommendedName>
</protein>
<reference evidence="9 10" key="1">
    <citation type="submission" date="2018-08" db="EMBL/GenBank/DDBJ databases">
        <title>Genome and evolution of the arbuscular mycorrhizal fungus Diversispora epigaea (formerly Glomus versiforme) and its bacterial endosymbionts.</title>
        <authorList>
            <person name="Sun X."/>
            <person name="Fei Z."/>
            <person name="Harrison M."/>
        </authorList>
    </citation>
    <scope>NUCLEOTIDE SEQUENCE [LARGE SCALE GENOMIC DNA]</scope>
    <source>
        <strain evidence="9 10">IT104</strain>
    </source>
</reference>
<keyword evidence="2" id="KW-0132">Cell division</keyword>
<dbReference type="InterPro" id="IPR024977">
    <property type="entry name" value="Apc4-like_WD40_dom"/>
</dbReference>
<sequence>MIFQQKEDNTLHLIKQHVVELPLKVVTMCPTMDLIAVQTISGSIWIARWYNALEKIWTLPPNQEKVEIFTWRPDGKVIAIGYSNGKIKLYNVDKLELLHELAQKPNETTNLSFIQWVQDTDDNSDDMIFGLQEANNFLHAHPVQKYLPRLNTLPHVQPISKLIRNILDAEGEELEDETSNSIDLLLAGDTLGNLHMSVYGVYNLHPISLSHHLKTKNIKIMKASVTPDLSLITLLIQTIDDHTSINKSLITGQLLVVTFNTGLLYTRKFEIRILSQRYTAIKYLMDYVFHGVKLIEVEYNNMKRITNKFLDAFQEVLNNHTIKTSLSAEYVRLLATGRPSSMLTEYFESHVTKRGLKDWENKGQKSFKIIREYIHHHVRAGCERLLLELNALVGYSKWPQKFKELGLTESFVHSCLMATGCLISRLEKLMNVIDEEYINFKEFQQWIQYEFDSIRSLDNSINSEFPPRIDIHKVASYLKNSLKKDFMNELEEFFVNKKKSSSTNDNITSLPKFEFPIKSSEQFQYQPIFPSQYQPQYQSQSQPQSPSPSSFSSSPQTQFQSSQSQPIEILPAYPYDYLSVNKYYRPQTLWSFVNMLMKNCESLYSMTANSVANSVTANEYIDIVGGLIDDNNNSDDELLQKTGEENEFKNILLTDMKIIVENSKIVEYIAFYISDKKRSDLPSSLWVLRFPLNTGNNENNDKLSETKPIEIAAIQLVNNECPEEYLSITDLKLFNDEIMHIIIVGSDDKDDRDNELHYLAEINYTNLNFISIPGPQNIENLKTFDDGLSVVDQVLDKMKNGNFSQLMIQRSQNLTTIKPSQLTTNGTRDLVCVLSEDRRRVIIYDTNGQEEIDEEKNNESLVMMEE</sequence>
<organism evidence="9 10">
    <name type="scientific">Diversispora epigaea</name>
    <dbReference type="NCBI Taxonomy" id="1348612"/>
    <lineage>
        <taxon>Eukaryota</taxon>
        <taxon>Fungi</taxon>
        <taxon>Fungi incertae sedis</taxon>
        <taxon>Mucoromycota</taxon>
        <taxon>Glomeromycotina</taxon>
        <taxon>Glomeromycetes</taxon>
        <taxon>Diversisporales</taxon>
        <taxon>Diversisporaceae</taxon>
        <taxon>Diversispora</taxon>
    </lineage>
</organism>
<accession>A0A397JDI3</accession>
<keyword evidence="3" id="KW-0498">Mitosis</keyword>
<dbReference type="Gene3D" id="2.130.10.10">
    <property type="entry name" value="YVTN repeat-like/Quinoprotein amine dehydrogenase"/>
    <property type="match status" value="1"/>
</dbReference>
<dbReference type="STRING" id="1348612.A0A397JDI3"/>
<dbReference type="Pfam" id="PF12894">
    <property type="entry name" value="ANAPC4_WD40"/>
    <property type="match status" value="1"/>
</dbReference>
<proteinExistence type="predicted"/>